<dbReference type="InterPro" id="IPR011701">
    <property type="entry name" value="MFS"/>
</dbReference>
<dbReference type="OrthoDB" id="446368at2759"/>
<evidence type="ECO:0000256" key="3">
    <source>
        <dbReference type="ARBA" id="ARBA00022448"/>
    </source>
</evidence>
<dbReference type="SUPFAM" id="SSF103473">
    <property type="entry name" value="MFS general substrate transporter"/>
    <property type="match status" value="1"/>
</dbReference>
<evidence type="ECO:0000256" key="5">
    <source>
        <dbReference type="ARBA" id="ARBA00022775"/>
    </source>
</evidence>
<evidence type="ECO:0000259" key="9">
    <source>
        <dbReference type="PROSITE" id="PS50850"/>
    </source>
</evidence>
<keyword evidence="11" id="KW-1185">Reference proteome</keyword>
<feature type="transmembrane region" description="Helical" evidence="8">
    <location>
        <begin position="256"/>
        <end position="280"/>
    </location>
</feature>
<keyword evidence="5" id="KW-0532">Neurotransmitter transport</keyword>
<comment type="subcellular location">
    <subcellularLocation>
        <location evidence="1">Membrane</location>
        <topology evidence="1">Multi-pass membrane protein</topology>
    </subcellularLocation>
</comment>
<keyword evidence="7 8" id="KW-0472">Membrane</keyword>
<dbReference type="PRINTS" id="PR01035">
    <property type="entry name" value="TCRTETA"/>
</dbReference>
<dbReference type="Proteomes" id="UP000230750">
    <property type="component" value="Unassembled WGS sequence"/>
</dbReference>
<evidence type="ECO:0000256" key="8">
    <source>
        <dbReference type="SAM" id="Phobius"/>
    </source>
</evidence>
<feature type="transmembrane region" description="Helical" evidence="8">
    <location>
        <begin position="292"/>
        <end position="308"/>
    </location>
</feature>
<dbReference type="EMBL" id="MRZV01000153">
    <property type="protein sequence ID" value="PIK57102.1"/>
    <property type="molecule type" value="Genomic_DNA"/>
</dbReference>
<feature type="transmembrane region" description="Helical" evidence="8">
    <location>
        <begin position="162"/>
        <end position="181"/>
    </location>
</feature>
<comment type="caution">
    <text evidence="10">The sequence shown here is derived from an EMBL/GenBank/DDBJ whole genome shotgun (WGS) entry which is preliminary data.</text>
</comment>
<dbReference type="STRING" id="307972.A0A2G8LA24"/>
<dbReference type="PANTHER" id="PTHR23506:SF26">
    <property type="entry name" value="MFS-TYPE TRANSPORTER SLC18B1"/>
    <property type="match status" value="1"/>
</dbReference>
<evidence type="ECO:0000256" key="6">
    <source>
        <dbReference type="ARBA" id="ARBA00022989"/>
    </source>
</evidence>
<proteinExistence type="inferred from homology"/>
<comment type="similarity">
    <text evidence="2">Belongs to the major facilitator superfamily. Vesicular transporter family.</text>
</comment>
<evidence type="ECO:0000313" key="10">
    <source>
        <dbReference type="EMBL" id="PIK57102.1"/>
    </source>
</evidence>
<protein>
    <submittedName>
        <fullName evidence="10">Putative MFS-type transporter SLC18B1</fullName>
    </submittedName>
</protein>
<evidence type="ECO:0000256" key="1">
    <source>
        <dbReference type="ARBA" id="ARBA00004141"/>
    </source>
</evidence>
<name>A0A2G8LA24_STIJA</name>
<feature type="transmembrane region" description="Helical" evidence="8">
    <location>
        <begin position="59"/>
        <end position="79"/>
    </location>
</feature>
<keyword evidence="3" id="KW-0813">Transport</keyword>
<feature type="transmembrane region" description="Helical" evidence="8">
    <location>
        <begin position="320"/>
        <end position="346"/>
    </location>
</feature>
<keyword evidence="4 8" id="KW-0812">Transmembrane</keyword>
<dbReference type="PROSITE" id="PS50850">
    <property type="entry name" value="MFS"/>
    <property type="match status" value="1"/>
</dbReference>
<evidence type="ECO:0000313" key="11">
    <source>
        <dbReference type="Proteomes" id="UP000230750"/>
    </source>
</evidence>
<keyword evidence="6 8" id="KW-1133">Transmembrane helix</keyword>
<dbReference type="InterPro" id="IPR036259">
    <property type="entry name" value="MFS_trans_sf"/>
</dbReference>
<feature type="transmembrane region" description="Helical" evidence="8">
    <location>
        <begin position="222"/>
        <end position="244"/>
    </location>
</feature>
<sequence length="460" mass="49808">MADDQQSDSQDDKTSQRLTKKQKIIFCGIAAAYVFNVMSFSIMAPFFPVEAEKKGVSATQVGFIFALFNLVNFATSPLFGKYLPVLGAKYLFLAGSWVAAGSNILFGVLDKIEDRQTFLIYCLVIRSVEACGSAASMTASMTITANTFPNNVAQMMGILESFSGLGLMIGPPIGSLFYSIGGYSLPFYVLGGMSAATIVINIFLLPSVGANMTQSGSIKGMLYMPCFYPAALTIVVGSGCLGFLDPTLSPHLTSFSLSPSLIGVVFLLIGGLYALTQPLWGYLADKKRNTRFMMVIGLWFSTVCYLLLGPSPLLKLPNELWIVIVGIGMTGFCLGCALMPAFLDLFISARWYGYPDDLATQGVVSGLFNSCFSLGGFIGPLLGGYLVDQYNFQWTSTIFAFANLSVMLLLCVFGLWEFRCGKGRRPPWIWLGDSPREEENDPLLGNGVTSPAIQEKLVNA</sequence>
<feature type="transmembrane region" description="Helical" evidence="8">
    <location>
        <begin position="358"/>
        <end position="378"/>
    </location>
</feature>
<dbReference type="InterPro" id="IPR001958">
    <property type="entry name" value="Tet-R_TetA/multi-R_MdtG-like"/>
</dbReference>
<feature type="transmembrane region" description="Helical" evidence="8">
    <location>
        <begin position="91"/>
        <end position="112"/>
    </location>
</feature>
<dbReference type="InterPro" id="IPR020846">
    <property type="entry name" value="MFS_dom"/>
</dbReference>
<dbReference type="GO" id="GO:0022857">
    <property type="term" value="F:transmembrane transporter activity"/>
    <property type="evidence" value="ECO:0007669"/>
    <property type="project" value="InterPro"/>
</dbReference>
<gene>
    <name evidence="10" type="ORF">BSL78_05987</name>
</gene>
<dbReference type="Gene3D" id="1.20.1250.20">
    <property type="entry name" value="MFS general substrate transporter like domains"/>
    <property type="match status" value="2"/>
</dbReference>
<feature type="transmembrane region" description="Helical" evidence="8">
    <location>
        <begin position="187"/>
        <end position="210"/>
    </location>
</feature>
<evidence type="ECO:0000256" key="2">
    <source>
        <dbReference type="ARBA" id="ARBA00006829"/>
    </source>
</evidence>
<organism evidence="10 11">
    <name type="scientific">Stichopus japonicus</name>
    <name type="common">Sea cucumber</name>
    <dbReference type="NCBI Taxonomy" id="307972"/>
    <lineage>
        <taxon>Eukaryota</taxon>
        <taxon>Metazoa</taxon>
        <taxon>Echinodermata</taxon>
        <taxon>Eleutherozoa</taxon>
        <taxon>Echinozoa</taxon>
        <taxon>Holothuroidea</taxon>
        <taxon>Aspidochirotacea</taxon>
        <taxon>Aspidochirotida</taxon>
        <taxon>Stichopodidae</taxon>
        <taxon>Apostichopus</taxon>
    </lineage>
</organism>
<dbReference type="GO" id="GO:0016020">
    <property type="term" value="C:membrane"/>
    <property type="evidence" value="ECO:0007669"/>
    <property type="project" value="UniProtKB-SubCell"/>
</dbReference>
<dbReference type="InterPro" id="IPR050930">
    <property type="entry name" value="MFS_Vesicular_Transporter"/>
</dbReference>
<accession>A0A2G8LA24</accession>
<dbReference type="Pfam" id="PF07690">
    <property type="entry name" value="MFS_1"/>
    <property type="match status" value="2"/>
</dbReference>
<dbReference type="PANTHER" id="PTHR23506">
    <property type="entry name" value="GH10249P"/>
    <property type="match status" value="1"/>
</dbReference>
<dbReference type="AlphaFoldDB" id="A0A2G8LA24"/>
<feature type="transmembrane region" description="Helical" evidence="8">
    <location>
        <begin position="24"/>
        <end position="47"/>
    </location>
</feature>
<feature type="domain" description="Major facilitator superfamily (MFS) profile" evidence="9">
    <location>
        <begin position="25"/>
        <end position="420"/>
    </location>
</feature>
<evidence type="ECO:0000256" key="4">
    <source>
        <dbReference type="ARBA" id="ARBA00022692"/>
    </source>
</evidence>
<evidence type="ECO:0000256" key="7">
    <source>
        <dbReference type="ARBA" id="ARBA00023136"/>
    </source>
</evidence>
<feature type="transmembrane region" description="Helical" evidence="8">
    <location>
        <begin position="398"/>
        <end position="416"/>
    </location>
</feature>
<reference evidence="10 11" key="1">
    <citation type="journal article" date="2017" name="PLoS Biol.">
        <title>The sea cucumber genome provides insights into morphological evolution and visceral regeneration.</title>
        <authorList>
            <person name="Zhang X."/>
            <person name="Sun L."/>
            <person name="Yuan J."/>
            <person name="Sun Y."/>
            <person name="Gao Y."/>
            <person name="Zhang L."/>
            <person name="Li S."/>
            <person name="Dai H."/>
            <person name="Hamel J.F."/>
            <person name="Liu C."/>
            <person name="Yu Y."/>
            <person name="Liu S."/>
            <person name="Lin W."/>
            <person name="Guo K."/>
            <person name="Jin S."/>
            <person name="Xu P."/>
            <person name="Storey K.B."/>
            <person name="Huan P."/>
            <person name="Zhang T."/>
            <person name="Zhou Y."/>
            <person name="Zhang J."/>
            <person name="Lin C."/>
            <person name="Li X."/>
            <person name="Xing L."/>
            <person name="Huo D."/>
            <person name="Sun M."/>
            <person name="Wang L."/>
            <person name="Mercier A."/>
            <person name="Li F."/>
            <person name="Yang H."/>
            <person name="Xiang J."/>
        </authorList>
    </citation>
    <scope>NUCLEOTIDE SEQUENCE [LARGE SCALE GENOMIC DNA]</scope>
    <source>
        <strain evidence="10">Shaxun</strain>
        <tissue evidence="10">Muscle</tissue>
    </source>
</reference>